<name>A0AAF0YSL4_9CORY</name>
<accession>A0AAF0YSL4</accession>
<evidence type="ECO:0000313" key="1">
    <source>
        <dbReference type="EMBL" id="WOT01991.1"/>
    </source>
</evidence>
<reference evidence="1" key="2">
    <citation type="submission" date="2023-10" db="EMBL/GenBank/DDBJ databases">
        <authorList>
            <person name="Choi B."/>
        </authorList>
    </citation>
    <scope>NUCLEOTIDE SEQUENCE</scope>
    <source>
        <strain evidence="1">UMB0763</strain>
    </source>
</reference>
<dbReference type="Proteomes" id="UP000234560">
    <property type="component" value="Chromosome"/>
</dbReference>
<dbReference type="RefSeq" id="WP_308216987.1">
    <property type="nucleotide sequence ID" value="NZ_CP136958.1"/>
</dbReference>
<reference evidence="1" key="1">
    <citation type="submission" date="2017-12" db="EMBL/GenBank/DDBJ databases">
        <authorList>
            <person name="Thomas-White K."/>
            <person name="Wolfe A.J."/>
        </authorList>
    </citation>
    <scope>NUCLEOTIDE SEQUENCE</scope>
    <source>
        <strain evidence="1">UMB0763</strain>
    </source>
</reference>
<gene>
    <name evidence="1" type="ORF">CYJ47_12185</name>
</gene>
<evidence type="ECO:0000313" key="2">
    <source>
        <dbReference type="Proteomes" id="UP000234560"/>
    </source>
</evidence>
<protein>
    <submittedName>
        <fullName evidence="1">Uncharacterized protein</fullName>
    </submittedName>
</protein>
<proteinExistence type="predicted"/>
<organism evidence="1 2">
    <name type="scientific">Corynebacterium pyruviciproducens</name>
    <dbReference type="NCBI Taxonomy" id="598660"/>
    <lineage>
        <taxon>Bacteria</taxon>
        <taxon>Bacillati</taxon>
        <taxon>Actinomycetota</taxon>
        <taxon>Actinomycetes</taxon>
        <taxon>Mycobacteriales</taxon>
        <taxon>Corynebacteriaceae</taxon>
        <taxon>Corynebacterium</taxon>
    </lineage>
</organism>
<dbReference type="EMBL" id="CP136958">
    <property type="protein sequence ID" value="WOT01991.1"/>
    <property type="molecule type" value="Genomic_DNA"/>
</dbReference>
<sequence>MWNEVRHAVDDSHLKGQFILTGSATPDEVAHRHSGAGRIRSVVMRTLSLREKGVEAEPVSLARIIDGTQKTYARIQAHRCGLRLPSRRGWVS</sequence>
<dbReference type="KEGG" id="cpyr:CYJ47_12185"/>
<dbReference type="AlphaFoldDB" id="A0AAF0YSL4"/>